<evidence type="ECO:0000256" key="1">
    <source>
        <dbReference type="PROSITE-ProRule" id="PRU00339"/>
    </source>
</evidence>
<dbReference type="Proteomes" id="UP001210925">
    <property type="component" value="Unassembled WGS sequence"/>
</dbReference>
<feature type="region of interest" description="Disordered" evidence="2">
    <location>
        <begin position="544"/>
        <end position="565"/>
    </location>
</feature>
<dbReference type="InterPro" id="IPR019734">
    <property type="entry name" value="TPR_rpt"/>
</dbReference>
<organism evidence="3 4">
    <name type="scientific">Boothiomyces macroporosus</name>
    <dbReference type="NCBI Taxonomy" id="261099"/>
    <lineage>
        <taxon>Eukaryota</taxon>
        <taxon>Fungi</taxon>
        <taxon>Fungi incertae sedis</taxon>
        <taxon>Chytridiomycota</taxon>
        <taxon>Chytridiomycota incertae sedis</taxon>
        <taxon>Chytridiomycetes</taxon>
        <taxon>Rhizophydiales</taxon>
        <taxon>Terramycetaceae</taxon>
        <taxon>Boothiomyces</taxon>
    </lineage>
</organism>
<feature type="compositionally biased region" description="Basic and acidic residues" evidence="2">
    <location>
        <begin position="553"/>
        <end position="565"/>
    </location>
</feature>
<dbReference type="PANTHER" id="PTHR45153">
    <property type="entry name" value="TETRATRICOPEPTIDE REPEAT PROTEIN 16"/>
    <property type="match status" value="1"/>
</dbReference>
<gene>
    <name evidence="3" type="primary">TTC16</name>
    <name evidence="3" type="ORF">HK103_000884</name>
</gene>
<dbReference type="EMBL" id="JADGKB010000012">
    <property type="protein sequence ID" value="KAJ3260249.1"/>
    <property type="molecule type" value="Genomic_DNA"/>
</dbReference>
<dbReference type="SMART" id="SM00028">
    <property type="entry name" value="TPR"/>
    <property type="match status" value="8"/>
</dbReference>
<reference evidence="3" key="1">
    <citation type="submission" date="2020-05" db="EMBL/GenBank/DDBJ databases">
        <title>Phylogenomic resolution of chytrid fungi.</title>
        <authorList>
            <person name="Stajich J.E."/>
            <person name="Amses K."/>
            <person name="Simmons R."/>
            <person name="Seto K."/>
            <person name="Myers J."/>
            <person name="Bonds A."/>
            <person name="Quandt C.A."/>
            <person name="Barry K."/>
            <person name="Liu P."/>
            <person name="Grigoriev I."/>
            <person name="Longcore J.E."/>
            <person name="James T.Y."/>
        </authorList>
    </citation>
    <scope>NUCLEOTIDE SEQUENCE</scope>
    <source>
        <strain evidence="3">PLAUS21</strain>
    </source>
</reference>
<dbReference type="SUPFAM" id="SSF48452">
    <property type="entry name" value="TPR-like"/>
    <property type="match status" value="2"/>
</dbReference>
<comment type="caution">
    <text evidence="3">The sequence shown here is derived from an EMBL/GenBank/DDBJ whole genome shotgun (WGS) entry which is preliminary data.</text>
</comment>
<keyword evidence="4" id="KW-1185">Reference proteome</keyword>
<protein>
    <submittedName>
        <fullName evidence="3">Tetratricopeptide repeat protein 16</fullName>
    </submittedName>
</protein>
<dbReference type="AlphaFoldDB" id="A0AAD5UK57"/>
<keyword evidence="1" id="KW-0802">TPR repeat</keyword>
<proteinExistence type="predicted"/>
<sequence>MVGLPVTMNLLARQDARRKIWGGAVTYADLQILQKPSLSIQVSVANGDEPSYYWHRAEAYVELTDFDSAILNFRQYILLQDAKIKASKFAYSGEERYVVNKRYASVLYMWGQCLLDQNRFKEAAKTFETLMKLKYKEDSVRAISKLAIGELDESMHQLFEVINSHCTDVDVYVLRSKLYYLQKNIFFANLDLRDAVGMKPDHPEIEMLKRNVLEYAVDFKNKAAEQILRKDYNLAVWYLNQAIELDPEDWSTLMLRGIVLGEQSNYESGLDDLMEVLGNASREGQREEEIKNHISTLHNKAGIRAFRDGNFAEAIQRFTIALNFNPNDSIIRKNRAEAYLAVDAFNQAIQDLENAKQSDREDRDVHKRFANLYITLAMKSYESKNYQDALNHYEKSLEYDMGSADLHFDRARCYFYVHDLEGMKESLETCISINPHHPHAHALLSLYSKLPTIHEFQPFKITGGIRNISFFEMIRKTFTDNHAQQSYPKSAVLYHTVNIPVECLPKLPPSEGGPIELREQKYIKELMAKGPAVRVPLMEETPHMGKIKAPKLQPRESKSDLKVVL</sequence>
<name>A0AAD5UK57_9FUNG</name>
<evidence type="ECO:0000256" key="2">
    <source>
        <dbReference type="SAM" id="MobiDB-lite"/>
    </source>
</evidence>
<dbReference type="PROSITE" id="PS50005">
    <property type="entry name" value="TPR"/>
    <property type="match status" value="2"/>
</dbReference>
<feature type="repeat" description="TPR" evidence="1">
    <location>
        <begin position="295"/>
        <end position="328"/>
    </location>
</feature>
<dbReference type="Gene3D" id="1.25.40.10">
    <property type="entry name" value="Tetratricopeptide repeat domain"/>
    <property type="match status" value="4"/>
</dbReference>
<feature type="repeat" description="TPR" evidence="1">
    <location>
        <begin position="370"/>
        <end position="403"/>
    </location>
</feature>
<accession>A0AAD5UK57</accession>
<evidence type="ECO:0000313" key="4">
    <source>
        <dbReference type="Proteomes" id="UP001210925"/>
    </source>
</evidence>
<evidence type="ECO:0000313" key="3">
    <source>
        <dbReference type="EMBL" id="KAJ3260249.1"/>
    </source>
</evidence>
<dbReference type="PANTHER" id="PTHR45153:SF1">
    <property type="entry name" value="TETRATRICOPEPTIDE REPEAT PROTEIN 16"/>
    <property type="match status" value="1"/>
</dbReference>
<dbReference type="InterPro" id="IPR011990">
    <property type="entry name" value="TPR-like_helical_dom_sf"/>
</dbReference>